<proteinExistence type="predicted"/>
<protein>
    <submittedName>
        <fullName evidence="1">Uncharacterized protein</fullName>
    </submittedName>
</protein>
<accession>A0A5B7FUV3</accession>
<name>A0A5B7FUV3_PORTR</name>
<dbReference type="AlphaFoldDB" id="A0A5B7FUV3"/>
<sequence length="91" mass="10503">MLRALRETVLTRLKTLQSPNQYHRHHSRHHPFILAATATTFPSPSPPPSSHRTFRSGKAIPRYLHLTGRPRSHPFLLLPALYRLWSTCRCG</sequence>
<organism evidence="1 2">
    <name type="scientific">Portunus trituberculatus</name>
    <name type="common">Swimming crab</name>
    <name type="synonym">Neptunus trituberculatus</name>
    <dbReference type="NCBI Taxonomy" id="210409"/>
    <lineage>
        <taxon>Eukaryota</taxon>
        <taxon>Metazoa</taxon>
        <taxon>Ecdysozoa</taxon>
        <taxon>Arthropoda</taxon>
        <taxon>Crustacea</taxon>
        <taxon>Multicrustacea</taxon>
        <taxon>Malacostraca</taxon>
        <taxon>Eumalacostraca</taxon>
        <taxon>Eucarida</taxon>
        <taxon>Decapoda</taxon>
        <taxon>Pleocyemata</taxon>
        <taxon>Brachyura</taxon>
        <taxon>Eubrachyura</taxon>
        <taxon>Portunoidea</taxon>
        <taxon>Portunidae</taxon>
        <taxon>Portuninae</taxon>
        <taxon>Portunus</taxon>
    </lineage>
</organism>
<gene>
    <name evidence="1" type="ORF">E2C01_042459</name>
</gene>
<dbReference type="Proteomes" id="UP000324222">
    <property type="component" value="Unassembled WGS sequence"/>
</dbReference>
<evidence type="ECO:0000313" key="2">
    <source>
        <dbReference type="Proteomes" id="UP000324222"/>
    </source>
</evidence>
<dbReference type="EMBL" id="VSRR010008412">
    <property type="protein sequence ID" value="MPC48678.1"/>
    <property type="molecule type" value="Genomic_DNA"/>
</dbReference>
<reference evidence="1 2" key="1">
    <citation type="submission" date="2019-05" db="EMBL/GenBank/DDBJ databases">
        <title>Another draft genome of Portunus trituberculatus and its Hox gene families provides insights of decapod evolution.</title>
        <authorList>
            <person name="Jeong J.-H."/>
            <person name="Song I."/>
            <person name="Kim S."/>
            <person name="Choi T."/>
            <person name="Kim D."/>
            <person name="Ryu S."/>
            <person name="Kim W."/>
        </authorList>
    </citation>
    <scope>NUCLEOTIDE SEQUENCE [LARGE SCALE GENOMIC DNA]</scope>
    <source>
        <tissue evidence="1">Muscle</tissue>
    </source>
</reference>
<keyword evidence="2" id="KW-1185">Reference proteome</keyword>
<comment type="caution">
    <text evidence="1">The sequence shown here is derived from an EMBL/GenBank/DDBJ whole genome shotgun (WGS) entry which is preliminary data.</text>
</comment>
<evidence type="ECO:0000313" key="1">
    <source>
        <dbReference type="EMBL" id="MPC48678.1"/>
    </source>
</evidence>